<gene>
    <name evidence="1" type="ORF">VNO78_26364</name>
</gene>
<proteinExistence type="predicted"/>
<reference evidence="1 2" key="1">
    <citation type="submission" date="2024-01" db="EMBL/GenBank/DDBJ databases">
        <title>The genomes of 5 underutilized Papilionoideae crops provide insights into root nodulation and disease resistanc.</title>
        <authorList>
            <person name="Jiang F."/>
        </authorList>
    </citation>
    <scope>NUCLEOTIDE SEQUENCE [LARGE SCALE GENOMIC DNA]</scope>
    <source>
        <strain evidence="1">DUOXIRENSHENG_FW03</strain>
        <tissue evidence="1">Leaves</tissue>
    </source>
</reference>
<comment type="caution">
    <text evidence="1">The sequence shown here is derived from an EMBL/GenBank/DDBJ whole genome shotgun (WGS) entry which is preliminary data.</text>
</comment>
<dbReference type="Proteomes" id="UP001386955">
    <property type="component" value="Unassembled WGS sequence"/>
</dbReference>
<dbReference type="EMBL" id="JAYMYS010000007">
    <property type="protein sequence ID" value="KAK7386259.1"/>
    <property type="molecule type" value="Genomic_DNA"/>
</dbReference>
<name>A0AAN9S1W5_PSOTE</name>
<organism evidence="1 2">
    <name type="scientific">Psophocarpus tetragonolobus</name>
    <name type="common">Winged bean</name>
    <name type="synonym">Dolichos tetragonolobus</name>
    <dbReference type="NCBI Taxonomy" id="3891"/>
    <lineage>
        <taxon>Eukaryota</taxon>
        <taxon>Viridiplantae</taxon>
        <taxon>Streptophyta</taxon>
        <taxon>Embryophyta</taxon>
        <taxon>Tracheophyta</taxon>
        <taxon>Spermatophyta</taxon>
        <taxon>Magnoliopsida</taxon>
        <taxon>eudicotyledons</taxon>
        <taxon>Gunneridae</taxon>
        <taxon>Pentapetalae</taxon>
        <taxon>rosids</taxon>
        <taxon>fabids</taxon>
        <taxon>Fabales</taxon>
        <taxon>Fabaceae</taxon>
        <taxon>Papilionoideae</taxon>
        <taxon>50 kb inversion clade</taxon>
        <taxon>NPAAA clade</taxon>
        <taxon>indigoferoid/millettioid clade</taxon>
        <taxon>Phaseoleae</taxon>
        <taxon>Psophocarpus</taxon>
    </lineage>
</organism>
<accession>A0AAN9S1W5</accession>
<dbReference type="AlphaFoldDB" id="A0AAN9S1W5"/>
<keyword evidence="2" id="KW-1185">Reference proteome</keyword>
<sequence>MFEKLMYYIKFKDGNKSNLTSIIAVKFPRASDDDKPAISSLAPAATCNDELLLLLRVIASDFVFSFTHTSMVIL</sequence>
<evidence type="ECO:0000313" key="1">
    <source>
        <dbReference type="EMBL" id="KAK7386259.1"/>
    </source>
</evidence>
<evidence type="ECO:0000313" key="2">
    <source>
        <dbReference type="Proteomes" id="UP001386955"/>
    </source>
</evidence>
<protein>
    <submittedName>
        <fullName evidence="1">Uncharacterized protein</fullName>
    </submittedName>
</protein>